<evidence type="ECO:0000256" key="1">
    <source>
        <dbReference type="SAM" id="MobiDB-lite"/>
    </source>
</evidence>
<evidence type="ECO:0000313" key="4">
    <source>
        <dbReference type="Proteomes" id="UP000196402"/>
    </source>
</evidence>
<feature type="transmembrane region" description="Helical" evidence="2">
    <location>
        <begin position="468"/>
        <end position="485"/>
    </location>
</feature>
<feature type="transmembrane region" description="Helical" evidence="2">
    <location>
        <begin position="886"/>
        <end position="914"/>
    </location>
</feature>
<reference evidence="3 4" key="1">
    <citation type="submission" date="2016-07" db="EMBL/GenBank/DDBJ databases">
        <authorList>
            <consortium name="Pathogen Informatics"/>
        </authorList>
    </citation>
    <scope>NUCLEOTIDE SEQUENCE [LARGE SCALE GENOMIC DNA]</scope>
</reference>
<keyword evidence="2" id="KW-1133">Transmembrane helix</keyword>
<dbReference type="AlphaFoldDB" id="A0A1G4H3K7"/>
<dbReference type="VEuPathDB" id="PlasmoDB:PVPAM_130048300"/>
<dbReference type="VEuPathDB" id="PlasmoDB:PVW1_130039800"/>
<feature type="region of interest" description="Disordered" evidence="1">
    <location>
        <begin position="545"/>
        <end position="605"/>
    </location>
</feature>
<dbReference type="VEuPathDB" id="PlasmoDB:PVP01_1333400"/>
<keyword evidence="2" id="KW-0812">Transmembrane</keyword>
<feature type="transmembrane region" description="Helical" evidence="2">
    <location>
        <begin position="343"/>
        <end position="363"/>
    </location>
</feature>
<dbReference type="eggNOG" id="ENOG502TMXD">
    <property type="taxonomic scope" value="Eukaryota"/>
</dbReference>
<dbReference type="EMBL" id="LT615251">
    <property type="protein sequence ID" value="SCO69435.1"/>
    <property type="molecule type" value="Genomic_DNA"/>
</dbReference>
<feature type="transmembrane region" description="Helical" evidence="2">
    <location>
        <begin position="707"/>
        <end position="722"/>
    </location>
</feature>
<gene>
    <name evidence="3" type="ORF">PVT01_130038200</name>
</gene>
<feature type="transmembrane region" description="Helical" evidence="2">
    <location>
        <begin position="857"/>
        <end position="874"/>
    </location>
</feature>
<name>A0A1G4H3K7_PLAVI</name>
<dbReference type="Proteomes" id="UP000196402">
    <property type="component" value="Chromosome 13"/>
</dbReference>
<feature type="transmembrane region" description="Helical" evidence="2">
    <location>
        <begin position="831"/>
        <end position="850"/>
    </location>
</feature>
<feature type="transmembrane region" description="Helical" evidence="2">
    <location>
        <begin position="1060"/>
        <end position="1080"/>
    </location>
</feature>
<proteinExistence type="predicted"/>
<feature type="transmembrane region" description="Helical" evidence="2">
    <location>
        <begin position="921"/>
        <end position="942"/>
    </location>
</feature>
<accession>A0A1G4H3K7</accession>
<dbReference type="VEuPathDB" id="PlasmoDB:PVX_085675"/>
<feature type="compositionally biased region" description="Low complexity" evidence="1">
    <location>
        <begin position="1"/>
        <end position="12"/>
    </location>
</feature>
<sequence length="1111" mass="128910">MLRNAGKASATASEEKAKEKNKIYNRRIDKEIKNLKESKLLHNNNVYITVSQADGEEQKRDDRVLGDSLDDQERNKHLFLLETFSEEYFQRDNFFLSNFTKHIKIVKEKINGGVYPTNGHGSSSRSILGELEKYEEYKNNLCPFFGIYETLNLESIFESFQNFLSEISFFMPIFETFKNGFMREQRIFGGMSEEDCAEENLPWEGRQSSEFSFFTNTFFEIIYKDFTTHLVAIQREVTLKLQKDEAYEEKSFYEIFSHFFHKYYSIKESAVFSFFLFEDYPFSKPYVNIDTLPFCFFKKKTHTKLKGDKYNQKNILNILLPQMEKGWIPKITIGNLFEECQKLVHVIFFFYQYKVYLFFYYLMKHKIFELFLKGNCKVNLETYPLVYAYVAAVDKKLVTQKRGRKKNYSNLLYSIDNCECINQDFLLYKLLYNYKKVKRKLASHVLDDGGRTPLTGHLMQMRKKRYEYYMYLFFLLFIFFLPLFVKNVFIYQTEEIQHYLQNAGNSGFVHVENVASDTQGGGNHPLFWVYMGGISRVSSTWGDDVRKAHPGEGAHTARGNTDKEEATKPGDSPVGSSDSREEEGQQGRVISSAARTPHDGRSGPPPRALATALLAISEFLLFTLGVIYNLRLLKKRTKHSNQVLNICSAMLILYSPIFISKNANYVRTLSLGLLFWAINLILQKKMYLSICVYFIATYFDLRNLSFFVSFLFIYVYISSMYVRRSGNRVKTSLKNWCHVCRHVLLYVLSFAVTTYILFYLFSTDQVGWVDIAKRCVNFLSTYLEHTGEAFTRSHAALPTRAATGGNGSTHSGRIATGGDISLIGNSHRAQIFFLALIPHMLSVLLNYLLVVNTIAKLYVSLSVSCIMFVFTSWGDPHSCDYYLTALQIFQLLFINVVRSSSILLNVLISSFIVLTSDRFNVYLFCLTIFHFSFHIYLMFPWVNFLPNVNYHFRVCLHLVSQLCRYVVCNLHHLYETSIKDIALSFVVMLFPHSSAIAPLHEKNTRDIIRRKEMQLKIIFCLCSHLSRDCLHLPLTGFSLALFLLLGFLRLHSPQGPPRTALCTLKCLLVTTLLATLLVLYTKRKQFRKLDFLSIPQSACKRAFPLERPKKL</sequence>
<evidence type="ECO:0000256" key="2">
    <source>
        <dbReference type="SAM" id="Phobius"/>
    </source>
</evidence>
<protein>
    <submittedName>
        <fullName evidence="3">Uncharacterized protein</fullName>
    </submittedName>
</protein>
<organism evidence="3 4">
    <name type="scientific">Plasmodium vivax</name>
    <name type="common">malaria parasite P. vivax</name>
    <dbReference type="NCBI Taxonomy" id="5855"/>
    <lineage>
        <taxon>Eukaryota</taxon>
        <taxon>Sar</taxon>
        <taxon>Alveolata</taxon>
        <taxon>Apicomplexa</taxon>
        <taxon>Aconoidasida</taxon>
        <taxon>Haemosporida</taxon>
        <taxon>Plasmodiidae</taxon>
        <taxon>Plasmodium</taxon>
        <taxon>Plasmodium (Plasmodium)</taxon>
    </lineage>
</organism>
<feature type="transmembrane region" description="Helical" evidence="2">
    <location>
        <begin position="642"/>
        <end position="659"/>
    </location>
</feature>
<evidence type="ECO:0000313" key="3">
    <source>
        <dbReference type="EMBL" id="SCO69435.1"/>
    </source>
</evidence>
<feature type="transmembrane region" description="Helical" evidence="2">
    <location>
        <begin position="743"/>
        <end position="761"/>
    </location>
</feature>
<keyword evidence="2" id="KW-0472">Membrane</keyword>
<feature type="transmembrane region" description="Helical" evidence="2">
    <location>
        <begin position="981"/>
        <end position="1000"/>
    </location>
</feature>
<feature type="region of interest" description="Disordered" evidence="1">
    <location>
        <begin position="1"/>
        <end position="20"/>
    </location>
</feature>
<feature type="transmembrane region" description="Helical" evidence="2">
    <location>
        <begin position="1029"/>
        <end position="1048"/>
    </location>
</feature>
<feature type="transmembrane region" description="Helical" evidence="2">
    <location>
        <begin position="608"/>
        <end position="630"/>
    </location>
</feature>